<feature type="region of interest" description="Disordered" evidence="1">
    <location>
        <begin position="319"/>
        <end position="359"/>
    </location>
</feature>
<feature type="compositionally biased region" description="Polar residues" evidence="1">
    <location>
        <begin position="1120"/>
        <end position="1129"/>
    </location>
</feature>
<evidence type="ECO:0000313" key="3">
    <source>
        <dbReference type="EMBL" id="KAK4027482.1"/>
    </source>
</evidence>
<dbReference type="InterPro" id="IPR046700">
    <property type="entry name" value="DUF6570"/>
</dbReference>
<dbReference type="Pfam" id="PF20209">
    <property type="entry name" value="DUF6570"/>
    <property type="match status" value="1"/>
</dbReference>
<feature type="region of interest" description="Disordered" evidence="1">
    <location>
        <begin position="1120"/>
        <end position="1174"/>
    </location>
</feature>
<dbReference type="EMBL" id="JAOYFB010000038">
    <property type="protein sequence ID" value="KAK4027482.1"/>
    <property type="molecule type" value="Genomic_DNA"/>
</dbReference>
<feature type="compositionally biased region" description="Low complexity" evidence="1">
    <location>
        <begin position="661"/>
        <end position="673"/>
    </location>
</feature>
<reference evidence="3 4" key="1">
    <citation type="journal article" date="2023" name="Nucleic Acids Res.">
        <title>The hologenome of Daphnia magna reveals possible DNA methylation and microbiome-mediated evolution of the host genome.</title>
        <authorList>
            <person name="Chaturvedi A."/>
            <person name="Li X."/>
            <person name="Dhandapani V."/>
            <person name="Marshall H."/>
            <person name="Kissane S."/>
            <person name="Cuenca-Cambronero M."/>
            <person name="Asole G."/>
            <person name="Calvet F."/>
            <person name="Ruiz-Romero M."/>
            <person name="Marangio P."/>
            <person name="Guigo R."/>
            <person name="Rago D."/>
            <person name="Mirbahai L."/>
            <person name="Eastwood N."/>
            <person name="Colbourne J.K."/>
            <person name="Zhou J."/>
            <person name="Mallon E."/>
            <person name="Orsini L."/>
        </authorList>
    </citation>
    <scope>NUCLEOTIDE SEQUENCE [LARGE SCALE GENOMIC DNA]</scope>
    <source>
        <strain evidence="3">LRV0_1</strain>
    </source>
</reference>
<accession>A0ABR0AQU4</accession>
<comment type="caution">
    <text evidence="3">The sequence shown here is derived from an EMBL/GenBank/DDBJ whole genome shotgun (WGS) entry which is preliminary data.</text>
</comment>
<feature type="region of interest" description="Disordered" evidence="1">
    <location>
        <begin position="462"/>
        <end position="513"/>
    </location>
</feature>
<feature type="region of interest" description="Disordered" evidence="1">
    <location>
        <begin position="623"/>
        <end position="674"/>
    </location>
</feature>
<dbReference type="Proteomes" id="UP001234178">
    <property type="component" value="Unassembled WGS sequence"/>
</dbReference>
<organism evidence="3 4">
    <name type="scientific">Daphnia magna</name>
    <dbReference type="NCBI Taxonomy" id="35525"/>
    <lineage>
        <taxon>Eukaryota</taxon>
        <taxon>Metazoa</taxon>
        <taxon>Ecdysozoa</taxon>
        <taxon>Arthropoda</taxon>
        <taxon>Crustacea</taxon>
        <taxon>Branchiopoda</taxon>
        <taxon>Diplostraca</taxon>
        <taxon>Cladocera</taxon>
        <taxon>Anomopoda</taxon>
        <taxon>Daphniidae</taxon>
        <taxon>Daphnia</taxon>
    </lineage>
</organism>
<evidence type="ECO:0000259" key="2">
    <source>
        <dbReference type="Pfam" id="PF20209"/>
    </source>
</evidence>
<feature type="compositionally biased region" description="Polar residues" evidence="1">
    <location>
        <begin position="632"/>
        <end position="645"/>
    </location>
</feature>
<evidence type="ECO:0000256" key="1">
    <source>
        <dbReference type="SAM" id="MobiDB-lite"/>
    </source>
</evidence>
<keyword evidence="4" id="KW-1185">Reference proteome</keyword>
<gene>
    <name evidence="3" type="ORF">OUZ56_016529</name>
</gene>
<sequence>MYWAGLGYPPNSQQCHIDAIVLLPIKEKAISSGVRVTKLSGKQELQHSFLLRVAMLEEALPGPSSALPNQFISRGSLQSTTWREGQEDDLFQPGRSQLLHTVHTEVVVPMSHEASSNTSLGYILHHQQEISTNPTFPRLPEPMGHSDVQPLPMFLSSMGNPSFTGNHPSPSSGAVQNRFSSTDANTQAAAWFNFPMQRLQTTQNGVTHVELTLLPTFNTAPAFQVTTPLGRSKSQQIPTPQLSTNQPLPVNNQPFLFNLPVQSPLSSADINARPGSSIFQLQRKQGAIAHIRPTTFKPFNTARVLKAGRSEMQSYPTQQLPNLRGHSAGPLHGMPLLSSEQPCSRPNQPPASNEPARHTSIPIDTNAEAEAWVRSPMFQPQILHRTDPVHVRPPPLASSSTAQALKEHAHPHYRMVYRCLIQDGSCSRPNQLSASCESGEHPLIPPDAKALAEAWLRSLMFQPQTTQRPDARRVRPAPPVTSSTAPSLQRGPAGPSHGMSIPSSGRPYFRPTQPSASKELARLPFTPEDANAQANAWLRSPVFQTQTAQRPTAHVGPTVTALFKTELVSQGGEQQPYPFVAVQDAVPSDIAGTSKSYVHSASAYIAGKERASPPGPCRIFPASISGPPTRRQPAQSSIEPITSPAQDGMFGPSKCPQPAHTSGGSLTSSNSGGCVQPLTPRGPSLADIHEPTIQQLKQFERDPVTALVSLAINSGHNRFRAASRLYNNSNTLDLENPDTLQILQTIAEEIEAGFTDDGRNRRARIVKTFQHAVDLKAQLFGCASCGIRTFQMGTEESTLYHDEDILQLPKLQLSPDEVRRLTSVPVDFRSAISHFRSTTGAYFHLHPEFVTAARNETCNVTSETAKLCAGCWYNLGKWQPTIPPLSIAAGIDFGVPGRIRLSPLRLAEQYVIARARLYASVIKLTGATSVQRHSAKQGHVIAFPQPESAEFVAEQARATGDTGEGTYPRADFLPAFISIAFIGAKAQWDALVPDRFRHIHEMHVRTDVVFSWLRALKHLNHFYTNITIDDTPEMEVILEHIADDLIQHARIVSDDVGIAVERLATAEREQPIAPMHGQEPEEDIELPQSAQLPAVFLGKSAHPTSDRGGPAVQVLQSLRDTLSSGPATNERSDSNGGGVGEVGSVADPETQPDVAEEEASAESHEPARIDIQDV</sequence>
<proteinExistence type="predicted"/>
<name>A0ABR0AQU4_9CRUS</name>
<feature type="compositionally biased region" description="Basic and acidic residues" evidence="1">
    <location>
        <begin position="1161"/>
        <end position="1174"/>
    </location>
</feature>
<protein>
    <recommendedName>
        <fullName evidence="2">DUF6570 domain-containing protein</fullName>
    </recommendedName>
</protein>
<feature type="domain" description="DUF6570" evidence="2">
    <location>
        <begin position="880"/>
        <end position="1031"/>
    </location>
</feature>
<evidence type="ECO:0000313" key="4">
    <source>
        <dbReference type="Proteomes" id="UP001234178"/>
    </source>
</evidence>